<dbReference type="EMBL" id="BQNB010018867">
    <property type="protein sequence ID" value="GJT79097.1"/>
    <property type="molecule type" value="Genomic_DNA"/>
</dbReference>
<keyword evidence="2" id="KW-1185">Reference proteome</keyword>
<organism evidence="1 2">
    <name type="scientific">Tanacetum coccineum</name>
    <dbReference type="NCBI Taxonomy" id="301880"/>
    <lineage>
        <taxon>Eukaryota</taxon>
        <taxon>Viridiplantae</taxon>
        <taxon>Streptophyta</taxon>
        <taxon>Embryophyta</taxon>
        <taxon>Tracheophyta</taxon>
        <taxon>Spermatophyta</taxon>
        <taxon>Magnoliopsida</taxon>
        <taxon>eudicotyledons</taxon>
        <taxon>Gunneridae</taxon>
        <taxon>Pentapetalae</taxon>
        <taxon>asterids</taxon>
        <taxon>campanulids</taxon>
        <taxon>Asterales</taxon>
        <taxon>Asteraceae</taxon>
        <taxon>Asteroideae</taxon>
        <taxon>Anthemideae</taxon>
        <taxon>Anthemidinae</taxon>
        <taxon>Tanacetum</taxon>
    </lineage>
</organism>
<proteinExistence type="predicted"/>
<gene>
    <name evidence="1" type="ORF">Tco_1045822</name>
</gene>
<comment type="caution">
    <text evidence="1">The sequence shown here is derived from an EMBL/GenBank/DDBJ whole genome shotgun (WGS) entry which is preliminary data.</text>
</comment>
<dbReference type="Proteomes" id="UP001151760">
    <property type="component" value="Unassembled WGS sequence"/>
</dbReference>
<evidence type="ECO:0000313" key="2">
    <source>
        <dbReference type="Proteomes" id="UP001151760"/>
    </source>
</evidence>
<reference evidence="1" key="2">
    <citation type="submission" date="2022-01" db="EMBL/GenBank/DDBJ databases">
        <authorList>
            <person name="Yamashiro T."/>
            <person name="Shiraishi A."/>
            <person name="Satake H."/>
            <person name="Nakayama K."/>
        </authorList>
    </citation>
    <scope>NUCLEOTIDE SEQUENCE</scope>
</reference>
<protein>
    <submittedName>
        <fullName evidence="1">Uncharacterized protein</fullName>
    </submittedName>
</protein>
<name>A0ABQ5GTX3_9ASTR</name>
<evidence type="ECO:0000313" key="1">
    <source>
        <dbReference type="EMBL" id="GJT79097.1"/>
    </source>
</evidence>
<accession>A0ABQ5GTX3</accession>
<sequence>MIQPEPEDLPKDNPKLEIAVLRQLRMKRNAWIKGVNKEAPHILRQKPLAIHYAVSESQVDCSDIVENDIMDLVMQCTTLPSHLGLFSQQKSCLICHGDTRYLLEHHHSRVLILNMVGK</sequence>
<reference evidence="1" key="1">
    <citation type="journal article" date="2022" name="Int. J. Mol. Sci.">
        <title>Draft Genome of Tanacetum Coccineum: Genomic Comparison of Closely Related Tanacetum-Family Plants.</title>
        <authorList>
            <person name="Yamashiro T."/>
            <person name="Shiraishi A."/>
            <person name="Nakayama K."/>
            <person name="Satake H."/>
        </authorList>
    </citation>
    <scope>NUCLEOTIDE SEQUENCE</scope>
</reference>